<evidence type="ECO:0000256" key="11">
    <source>
        <dbReference type="ARBA" id="ARBA00047508"/>
    </source>
</evidence>
<sequence length="431" mass="47804">MTTTQNPYSESNGYYDESVLAELITTNGSDSYGTISKDEQTANDDVSHIAVGENSKDHNPQDEDQDDLKSDYLKRVRHSTALKSPGVLMKELPCSLSIEQFILGKRQEISNIIHGRNDDRLLVIIGPCSIHNVDEALVYAARLSEQAKLYESTLLIVMRVYFEKPRTTYGWKGLINDPLLDGTNDINLGLKMARQLLLDINRLQLPCSCEFLHPILSHYIADLICWAAIGARTTESQLHRELVSGLPMAVGFKNGTTGNMQIAVDACVASKTGHTYLSPNPYGKIICNGTTGNEDVHVVLRGGSATGPNYSQKHVSDAKHLLERHNIDTQLMIDCSHGNSLKLYENQVPVIQDVCQQIASSTERTIMGVMIESNLECGNQLLIEGEKDRLTYGQSVTDSCIGWPQTLTVLQLLSDTVQNRRITELKLTKDQ</sequence>
<evidence type="ECO:0000259" key="12">
    <source>
        <dbReference type="Pfam" id="PF00793"/>
    </source>
</evidence>
<dbReference type="EMBL" id="CAJOBC010001466">
    <property type="protein sequence ID" value="CAF3680098.1"/>
    <property type="molecule type" value="Genomic_DNA"/>
</dbReference>
<proteinExistence type="inferred from homology"/>
<comment type="similarity">
    <text evidence="3">Belongs to the class-I DAHP synthase family.</text>
</comment>
<dbReference type="Proteomes" id="UP000681722">
    <property type="component" value="Unassembled WGS sequence"/>
</dbReference>
<dbReference type="GO" id="GO:0009073">
    <property type="term" value="P:aromatic amino acid family biosynthetic process"/>
    <property type="evidence" value="ECO:0007669"/>
    <property type="project" value="UniProtKB-KW"/>
</dbReference>
<dbReference type="FunFam" id="3.20.20.70:FF:000005">
    <property type="entry name" value="Phospho-2-dehydro-3-deoxyheptonate aldolase"/>
    <property type="match status" value="1"/>
</dbReference>
<dbReference type="Proteomes" id="UP000663829">
    <property type="component" value="Unassembled WGS sequence"/>
</dbReference>
<comment type="function">
    <text evidence="1">Stereospecific condensation of phosphoenolpyruvate (PEP) and D-erythrose-4-phosphate (E4P) giving rise to 3-deoxy-D-arabino-heptulosonate-7-phosphate (DAHP).</text>
</comment>
<evidence type="ECO:0000256" key="10">
    <source>
        <dbReference type="ARBA" id="ARBA00032193"/>
    </source>
</evidence>
<dbReference type="InterPro" id="IPR013785">
    <property type="entry name" value="Aldolase_TIM"/>
</dbReference>
<accession>A0A813ZE00</accession>
<name>A0A813ZE00_9BILA</name>
<evidence type="ECO:0000256" key="8">
    <source>
        <dbReference type="ARBA" id="ARBA00031111"/>
    </source>
</evidence>
<evidence type="ECO:0000256" key="7">
    <source>
        <dbReference type="ARBA" id="ARBA00023141"/>
    </source>
</evidence>
<dbReference type="GO" id="GO:0003849">
    <property type="term" value="F:3-deoxy-7-phosphoheptulonate synthase activity"/>
    <property type="evidence" value="ECO:0007669"/>
    <property type="project" value="UniProtKB-EC"/>
</dbReference>
<dbReference type="NCBIfam" id="TIGR00034">
    <property type="entry name" value="aroFGH"/>
    <property type="match status" value="1"/>
</dbReference>
<dbReference type="AlphaFoldDB" id="A0A813ZE00"/>
<evidence type="ECO:0000256" key="5">
    <source>
        <dbReference type="ARBA" id="ARBA00022605"/>
    </source>
</evidence>
<dbReference type="InterPro" id="IPR006218">
    <property type="entry name" value="DAHP1/KDSA"/>
</dbReference>
<keyword evidence="15" id="KW-1185">Reference proteome</keyword>
<reference evidence="13" key="1">
    <citation type="submission" date="2021-02" db="EMBL/GenBank/DDBJ databases">
        <authorList>
            <person name="Nowell W R."/>
        </authorList>
    </citation>
    <scope>NUCLEOTIDE SEQUENCE</scope>
</reference>
<organism evidence="13 15">
    <name type="scientific">Didymodactylos carnosus</name>
    <dbReference type="NCBI Taxonomy" id="1234261"/>
    <lineage>
        <taxon>Eukaryota</taxon>
        <taxon>Metazoa</taxon>
        <taxon>Spiralia</taxon>
        <taxon>Gnathifera</taxon>
        <taxon>Rotifera</taxon>
        <taxon>Eurotatoria</taxon>
        <taxon>Bdelloidea</taxon>
        <taxon>Philodinida</taxon>
        <taxon>Philodinidae</taxon>
        <taxon>Didymodactylos</taxon>
    </lineage>
</organism>
<dbReference type="SUPFAM" id="SSF51569">
    <property type="entry name" value="Aldolase"/>
    <property type="match status" value="1"/>
</dbReference>
<evidence type="ECO:0000256" key="4">
    <source>
        <dbReference type="ARBA" id="ARBA00012694"/>
    </source>
</evidence>
<dbReference type="PANTHER" id="PTHR21225:SF12">
    <property type="entry name" value="PHOSPHO-2-DEHYDRO-3-DEOXYHEPTONATE ALDOLASE, TYROSINE-INHIBITED"/>
    <property type="match status" value="1"/>
</dbReference>
<dbReference type="PANTHER" id="PTHR21225">
    <property type="entry name" value="PHOSPHO-2-DEHYDRO-3-DEOXYHEPTONATE ALDOLASE DAHP SYNTHETASE"/>
    <property type="match status" value="1"/>
</dbReference>
<evidence type="ECO:0000313" key="13">
    <source>
        <dbReference type="EMBL" id="CAF0896945.1"/>
    </source>
</evidence>
<gene>
    <name evidence="13" type="ORF">GPM918_LOCUS8427</name>
    <name evidence="14" type="ORF">SRO942_LOCUS8427</name>
</gene>
<dbReference type="GO" id="GO:0008652">
    <property type="term" value="P:amino acid biosynthetic process"/>
    <property type="evidence" value="ECO:0007669"/>
    <property type="project" value="UniProtKB-KW"/>
</dbReference>
<evidence type="ECO:0000256" key="1">
    <source>
        <dbReference type="ARBA" id="ARBA00003726"/>
    </source>
</evidence>
<dbReference type="OrthoDB" id="10055271at2759"/>
<dbReference type="Pfam" id="PF00793">
    <property type="entry name" value="DAHP_synth_1"/>
    <property type="match status" value="1"/>
</dbReference>
<evidence type="ECO:0000313" key="14">
    <source>
        <dbReference type="EMBL" id="CAF3680098.1"/>
    </source>
</evidence>
<dbReference type="EMBL" id="CAJNOQ010001466">
    <property type="protein sequence ID" value="CAF0896945.1"/>
    <property type="molecule type" value="Genomic_DNA"/>
</dbReference>
<dbReference type="Gene3D" id="3.20.20.70">
    <property type="entry name" value="Aldolase class I"/>
    <property type="match status" value="1"/>
</dbReference>
<dbReference type="GO" id="GO:0005737">
    <property type="term" value="C:cytoplasm"/>
    <property type="evidence" value="ECO:0007669"/>
    <property type="project" value="TreeGrafter"/>
</dbReference>
<keyword evidence="6" id="KW-0808">Transferase</keyword>
<comment type="catalytic activity">
    <reaction evidence="11">
        <text>D-erythrose 4-phosphate + phosphoenolpyruvate + H2O = 7-phospho-2-dehydro-3-deoxy-D-arabino-heptonate + phosphate</text>
        <dbReference type="Rhea" id="RHEA:14717"/>
        <dbReference type="ChEBI" id="CHEBI:15377"/>
        <dbReference type="ChEBI" id="CHEBI:16897"/>
        <dbReference type="ChEBI" id="CHEBI:43474"/>
        <dbReference type="ChEBI" id="CHEBI:58394"/>
        <dbReference type="ChEBI" id="CHEBI:58702"/>
        <dbReference type="EC" id="2.5.1.54"/>
    </reaction>
</comment>
<dbReference type="EC" id="2.5.1.54" evidence="4"/>
<protein>
    <recommendedName>
        <fullName evidence="4">3-deoxy-7-phosphoheptulonate synthase</fullName>
        <ecNumber evidence="4">2.5.1.54</ecNumber>
    </recommendedName>
    <alternativeName>
        <fullName evidence="10">3-deoxy-D-arabino-heptulosonate 7-phosphate synthase</fullName>
    </alternativeName>
    <alternativeName>
        <fullName evidence="9">DAHP synthase</fullName>
    </alternativeName>
    <alternativeName>
        <fullName evidence="8">Phospho-2-keto-3-deoxyheptonate aldolase</fullName>
    </alternativeName>
</protein>
<evidence type="ECO:0000313" key="15">
    <source>
        <dbReference type="Proteomes" id="UP000663829"/>
    </source>
</evidence>
<keyword evidence="7" id="KW-0057">Aromatic amino acid biosynthesis</keyword>
<dbReference type="InterPro" id="IPR006219">
    <property type="entry name" value="DAHP_synth_1"/>
</dbReference>
<evidence type="ECO:0000256" key="9">
    <source>
        <dbReference type="ARBA" id="ARBA00031349"/>
    </source>
</evidence>
<comment type="caution">
    <text evidence="13">The sequence shown here is derived from an EMBL/GenBank/DDBJ whole genome shotgun (WGS) entry which is preliminary data.</text>
</comment>
<comment type="pathway">
    <text evidence="2">Metabolic intermediate biosynthesis; chorismate biosynthesis; chorismate from D-erythrose 4-phosphate and phosphoenolpyruvate: step 1/7.</text>
</comment>
<dbReference type="NCBIfam" id="NF009395">
    <property type="entry name" value="PRK12755.1"/>
    <property type="match status" value="1"/>
</dbReference>
<evidence type="ECO:0000256" key="6">
    <source>
        <dbReference type="ARBA" id="ARBA00022679"/>
    </source>
</evidence>
<feature type="domain" description="DAHP synthetase I/KDSA" evidence="12">
    <location>
        <begin position="111"/>
        <end position="407"/>
    </location>
</feature>
<evidence type="ECO:0000256" key="2">
    <source>
        <dbReference type="ARBA" id="ARBA00004688"/>
    </source>
</evidence>
<keyword evidence="5" id="KW-0028">Amino-acid biosynthesis</keyword>
<evidence type="ECO:0000256" key="3">
    <source>
        <dbReference type="ARBA" id="ARBA00007985"/>
    </source>
</evidence>